<dbReference type="InterPro" id="IPR024078">
    <property type="entry name" value="LmbE-like_dom_sf"/>
</dbReference>
<evidence type="ECO:0000256" key="3">
    <source>
        <dbReference type="ARBA" id="ARBA00022833"/>
    </source>
</evidence>
<comment type="cofactor">
    <cofactor evidence="4">
        <name>Zn(2+)</name>
        <dbReference type="ChEBI" id="CHEBI:29105"/>
    </cofactor>
    <text evidence="4">Binds 1 zinc ion per subunit.</text>
</comment>
<keyword evidence="1 4" id="KW-0479">Metal-binding</keyword>
<evidence type="ECO:0000256" key="2">
    <source>
        <dbReference type="ARBA" id="ARBA00022801"/>
    </source>
</evidence>
<dbReference type="SUPFAM" id="SSF102588">
    <property type="entry name" value="LmbE-like"/>
    <property type="match status" value="1"/>
</dbReference>
<dbReference type="EMBL" id="BSTJ01000001">
    <property type="protein sequence ID" value="GLY73249.1"/>
    <property type="molecule type" value="Genomic_DNA"/>
</dbReference>
<evidence type="ECO:0000256" key="1">
    <source>
        <dbReference type="ARBA" id="ARBA00022723"/>
    </source>
</evidence>
<sequence>MAPPDTVSSMAEPRILLVHAHPDDESIETGATMAKYAAEGAHVCLVTCTRGEEGEVIPEDLRHLSGDALGEYRVGELARACAALGVTDHRFLGGAGRWRDSGMMGDPANDDPRCFWRADLDEATAALVRIVREVRPQVIVTYDANGFYGHPDHIQAHRVAWRAFERSADPSYGEGEAWAPSRFYVTAIPLSELEAEVGRGPFDRVGSVKEFGFGVPDDQVTTRIEAGPHLHAKVAAMRWHATQITVAPPYYALSNNVGVPLLDAEYYTLLAGEPGIPGEDGRETGLVHPVA</sequence>
<comment type="catalytic activity">
    <reaction evidence="4">
        <text>1D-myo-inositol 2-acetamido-2-deoxy-alpha-D-glucopyranoside + H2O = 1D-myo-inositol 2-amino-2-deoxy-alpha-D-glucopyranoside + acetate</text>
        <dbReference type="Rhea" id="RHEA:26180"/>
        <dbReference type="ChEBI" id="CHEBI:15377"/>
        <dbReference type="ChEBI" id="CHEBI:30089"/>
        <dbReference type="ChEBI" id="CHEBI:52442"/>
        <dbReference type="ChEBI" id="CHEBI:58886"/>
        <dbReference type="EC" id="3.5.1.103"/>
    </reaction>
</comment>
<comment type="caution">
    <text evidence="5">The sequence shown here is derived from an EMBL/GenBank/DDBJ whole genome shotgun (WGS) entry which is preliminary data.</text>
</comment>
<comment type="function">
    <text evidence="4">Catalyzes the deacetylation of 1D-myo-inositol 2-acetamido-2-deoxy-alpha-D-glucopyranoside (GlcNAc-Ins) in the mycothiol biosynthesis pathway.</text>
</comment>
<organism evidence="5 6">
    <name type="scientific">Actinoallomurus iriomotensis</name>
    <dbReference type="NCBI Taxonomy" id="478107"/>
    <lineage>
        <taxon>Bacteria</taxon>
        <taxon>Bacillati</taxon>
        <taxon>Actinomycetota</taxon>
        <taxon>Actinomycetes</taxon>
        <taxon>Streptosporangiales</taxon>
        <taxon>Thermomonosporaceae</taxon>
        <taxon>Actinoallomurus</taxon>
    </lineage>
</organism>
<comment type="similarity">
    <text evidence="4">Belongs to the MshB deacetylase family.</text>
</comment>
<proteinExistence type="inferred from homology"/>
<dbReference type="PANTHER" id="PTHR12993:SF26">
    <property type="entry name" value="1D-MYO-INOSITOL 2-ACETAMIDO-2-DEOXY-ALPHA-D-GLUCOPYRANOSIDE DEACETYLASE"/>
    <property type="match status" value="1"/>
</dbReference>
<name>A0A9W6RCB6_9ACTN</name>
<reference evidence="5" key="1">
    <citation type="submission" date="2023-03" db="EMBL/GenBank/DDBJ databases">
        <title>Actinoallomurus iriomotensis NBRC 103681.</title>
        <authorList>
            <person name="Ichikawa N."/>
            <person name="Sato H."/>
            <person name="Tonouchi N."/>
        </authorList>
    </citation>
    <scope>NUCLEOTIDE SEQUENCE</scope>
    <source>
        <strain evidence="5">NBRC 103681</strain>
    </source>
</reference>
<dbReference type="AlphaFoldDB" id="A0A9W6RCB6"/>
<keyword evidence="3 4" id="KW-0862">Zinc</keyword>
<accession>A0A9W6RCB6</accession>
<dbReference type="HAMAP" id="MF_01696">
    <property type="entry name" value="MshB"/>
    <property type="match status" value="1"/>
</dbReference>
<gene>
    <name evidence="4 5" type="primary">mshB</name>
    <name evidence="5" type="ORF">Airi01_015160</name>
</gene>
<dbReference type="GO" id="GO:0010125">
    <property type="term" value="P:mycothiol biosynthetic process"/>
    <property type="evidence" value="ECO:0007669"/>
    <property type="project" value="UniProtKB-UniRule"/>
</dbReference>
<dbReference type="GO" id="GO:0008270">
    <property type="term" value="F:zinc ion binding"/>
    <property type="evidence" value="ECO:0007669"/>
    <property type="project" value="UniProtKB-UniRule"/>
</dbReference>
<protein>
    <recommendedName>
        <fullName evidence="4">1D-myo-inositol 2-acetamido-2-deoxy-alpha-D-glucopyranoside deacetylase</fullName>
        <shortName evidence="4">GlcNAc-Ins deacetylase</shortName>
        <ecNumber evidence="4">3.5.1.103</ecNumber>
    </recommendedName>
    <alternativeName>
        <fullName evidence="4">N-acetyl-1-D-myo-inositol-2-amino-2-deoxy-alpha-D-glucopyranoside deacetylase</fullName>
    </alternativeName>
</protein>
<dbReference type="EC" id="3.5.1.103" evidence="4"/>
<keyword evidence="2 4" id="KW-0378">Hydrolase</keyword>
<dbReference type="Gene3D" id="3.40.50.10320">
    <property type="entry name" value="LmbE-like"/>
    <property type="match status" value="1"/>
</dbReference>
<dbReference type="Proteomes" id="UP001165135">
    <property type="component" value="Unassembled WGS sequence"/>
</dbReference>
<dbReference type="Pfam" id="PF02585">
    <property type="entry name" value="PIG-L"/>
    <property type="match status" value="1"/>
</dbReference>
<dbReference type="NCBIfam" id="TIGR03445">
    <property type="entry name" value="mycothiol_MshB"/>
    <property type="match status" value="1"/>
</dbReference>
<dbReference type="GO" id="GO:0035595">
    <property type="term" value="F:N-acetylglucosaminylinositol deacetylase activity"/>
    <property type="evidence" value="ECO:0007669"/>
    <property type="project" value="UniProtKB-EC"/>
</dbReference>
<dbReference type="PANTHER" id="PTHR12993">
    <property type="entry name" value="N-ACETYLGLUCOSAMINYL-PHOSPHATIDYLINOSITOL DE-N-ACETYLASE-RELATED"/>
    <property type="match status" value="1"/>
</dbReference>
<dbReference type="InterPro" id="IPR003737">
    <property type="entry name" value="GlcNAc_PI_deacetylase-related"/>
</dbReference>
<feature type="binding site" evidence="4">
    <location>
        <position position="24"/>
    </location>
    <ligand>
        <name>Zn(2+)</name>
        <dbReference type="ChEBI" id="CHEBI:29105"/>
    </ligand>
</feature>
<evidence type="ECO:0000313" key="5">
    <source>
        <dbReference type="EMBL" id="GLY73249.1"/>
    </source>
</evidence>
<dbReference type="InterPro" id="IPR017810">
    <property type="entry name" value="Mycothiol_biosynthesis_MshB"/>
</dbReference>
<evidence type="ECO:0000256" key="4">
    <source>
        <dbReference type="HAMAP-Rule" id="MF_01696"/>
    </source>
</evidence>
<evidence type="ECO:0000313" key="6">
    <source>
        <dbReference type="Proteomes" id="UP001165135"/>
    </source>
</evidence>
<feature type="binding site" evidence="4">
    <location>
        <position position="21"/>
    </location>
    <ligand>
        <name>Zn(2+)</name>
        <dbReference type="ChEBI" id="CHEBI:29105"/>
    </ligand>
</feature>
<feature type="binding site" evidence="4">
    <location>
        <position position="153"/>
    </location>
    <ligand>
        <name>Zn(2+)</name>
        <dbReference type="ChEBI" id="CHEBI:29105"/>
    </ligand>
</feature>